<comment type="caution">
    <text evidence="3">The sequence shown here is derived from an EMBL/GenBank/DDBJ whole genome shotgun (WGS) entry which is preliminary data.</text>
</comment>
<accession>A0A9P6IYJ6</accession>
<dbReference type="InterPro" id="IPR005135">
    <property type="entry name" value="Endo/exonuclease/phosphatase"/>
</dbReference>
<proteinExistence type="predicted"/>
<dbReference type="PANTHER" id="PTHR12121">
    <property type="entry name" value="CARBON CATABOLITE REPRESSOR PROTEIN 4"/>
    <property type="match status" value="1"/>
</dbReference>
<keyword evidence="4" id="KW-1185">Reference proteome</keyword>
<name>A0A9P6IYJ6_MORAP</name>
<feature type="domain" description="Endonuclease/exonuclease/phosphatase" evidence="2">
    <location>
        <begin position="337"/>
        <end position="670"/>
    </location>
</feature>
<evidence type="ECO:0000256" key="1">
    <source>
        <dbReference type="SAM" id="MobiDB-lite"/>
    </source>
</evidence>
<gene>
    <name evidence="3" type="primary">ANGEL2_1</name>
    <name evidence="3" type="ORF">BGZ70_000117</name>
</gene>
<dbReference type="Pfam" id="PF03372">
    <property type="entry name" value="Exo_endo_phos"/>
    <property type="match status" value="1"/>
</dbReference>
<feature type="region of interest" description="Disordered" evidence="1">
    <location>
        <begin position="141"/>
        <end position="214"/>
    </location>
</feature>
<reference evidence="3" key="1">
    <citation type="journal article" date="2020" name="Fungal Divers.">
        <title>Resolving the Mortierellaceae phylogeny through synthesis of multi-gene phylogenetics and phylogenomics.</title>
        <authorList>
            <person name="Vandepol N."/>
            <person name="Liber J."/>
            <person name="Desiro A."/>
            <person name="Na H."/>
            <person name="Kennedy M."/>
            <person name="Barry K."/>
            <person name="Grigoriev I.V."/>
            <person name="Miller A.N."/>
            <person name="O'Donnell K."/>
            <person name="Stajich J.E."/>
            <person name="Bonito G."/>
        </authorList>
    </citation>
    <scope>NUCLEOTIDE SEQUENCE</scope>
    <source>
        <strain evidence="3">CK1249</strain>
    </source>
</reference>
<dbReference type="AlphaFoldDB" id="A0A9P6IYJ6"/>
<evidence type="ECO:0000313" key="4">
    <source>
        <dbReference type="Proteomes" id="UP000738359"/>
    </source>
</evidence>
<sequence>MTDVCASPIPSTAPKDDCHPSIALVQICRTSCKYLHTRKAASVKLMESDRTNAGQQPPVVRTEPPFVAPALRTPTANSRESAQTFYRRRGQHKPAAPAASLASATKAMKEVVITISDNDEVATSTKNKAHARVVAKKNMVNNKPHSRTKHSMNTENASSTSLHRKTAGEQEPYCRPLKGGRRSSSTKDASQYREAHSHHDENTHDARLSRRQKKHLRMQHHQDWQGQNYANVEQLQSGLACNRQWENIETAGGKCSRVPSFSIMTYNLLANSLANNNRHLYHGYLDVALNWKKRCATLLAELQCMAPLSKLLMYCAESQTVHRETKISSLPSDTVATNLDIFCLQELDGQDYRYAFEPMFRNRGYHGAFKKRTGSKVDGCALFYNKSRIRAQCIEFVEYRANAFASTSENVGIVAILDVIGKGPIPTKTICVATTHILFNHRRGMIKLTQLKMLLDRAEQLMRRQPCVIPIVLCGDLNIAPDSLLMRFLMSKFVDVSKMPEHFMSGTDGVYNGPVKYFENDVGRFHHAFGTTAGPGAGMIGLPAKAIPHGHGNVDVSNHPSNTELNPLDPIVSQPFNFENAYSGRKSFGHHGELHYQNAESYNRQWTTFHARARLTCDYILYGHLRGSTPSQGNSEHSGHGLEVSARLKLPCTELSETHGMPTWDFGSDHLSLAAWFNIL</sequence>
<feature type="compositionally biased region" description="Basic and acidic residues" evidence="1">
    <location>
        <begin position="190"/>
        <end position="208"/>
    </location>
</feature>
<dbReference type="OrthoDB" id="428734at2759"/>
<dbReference type="SUPFAM" id="SSF56219">
    <property type="entry name" value="DNase I-like"/>
    <property type="match status" value="1"/>
</dbReference>
<protein>
    <submittedName>
        <fullName evidence="3">Protein angel 2</fullName>
    </submittedName>
</protein>
<dbReference type="GO" id="GO:0000175">
    <property type="term" value="F:3'-5'-RNA exonuclease activity"/>
    <property type="evidence" value="ECO:0007669"/>
    <property type="project" value="TreeGrafter"/>
</dbReference>
<dbReference type="EMBL" id="JAAAHY010001017">
    <property type="protein sequence ID" value="KAF9953786.1"/>
    <property type="molecule type" value="Genomic_DNA"/>
</dbReference>
<evidence type="ECO:0000313" key="3">
    <source>
        <dbReference type="EMBL" id="KAF9953786.1"/>
    </source>
</evidence>
<dbReference type="InterPro" id="IPR050410">
    <property type="entry name" value="CCR4/nocturin_mRNA_transcr"/>
</dbReference>
<dbReference type="Gene3D" id="3.60.10.10">
    <property type="entry name" value="Endonuclease/exonuclease/phosphatase"/>
    <property type="match status" value="1"/>
</dbReference>
<dbReference type="PANTHER" id="PTHR12121:SF34">
    <property type="entry name" value="PROTEIN ANGEL"/>
    <property type="match status" value="1"/>
</dbReference>
<organism evidence="3 4">
    <name type="scientific">Mortierella alpina</name>
    <name type="common">Oleaginous fungus</name>
    <name type="synonym">Mortierella renispora</name>
    <dbReference type="NCBI Taxonomy" id="64518"/>
    <lineage>
        <taxon>Eukaryota</taxon>
        <taxon>Fungi</taxon>
        <taxon>Fungi incertae sedis</taxon>
        <taxon>Mucoromycota</taxon>
        <taxon>Mortierellomycotina</taxon>
        <taxon>Mortierellomycetes</taxon>
        <taxon>Mortierellales</taxon>
        <taxon>Mortierellaceae</taxon>
        <taxon>Mortierella</taxon>
    </lineage>
</organism>
<dbReference type="InterPro" id="IPR036691">
    <property type="entry name" value="Endo/exonu/phosph_ase_sf"/>
</dbReference>
<feature type="compositionally biased region" description="Polar residues" evidence="1">
    <location>
        <begin position="151"/>
        <end position="161"/>
    </location>
</feature>
<dbReference type="Proteomes" id="UP000738359">
    <property type="component" value="Unassembled WGS sequence"/>
</dbReference>
<evidence type="ECO:0000259" key="2">
    <source>
        <dbReference type="Pfam" id="PF03372"/>
    </source>
</evidence>